<accession>A0AAQ1GPC0</accession>
<dbReference type="EMBL" id="FNZM01000036">
    <property type="protein sequence ID" value="SEK15275.1"/>
    <property type="molecule type" value="Genomic_DNA"/>
</dbReference>
<gene>
    <name evidence="1" type="ORF">SAMN05216550_13617</name>
</gene>
<reference evidence="1 2" key="1">
    <citation type="submission" date="2016-10" db="EMBL/GenBank/DDBJ databases">
        <authorList>
            <person name="Varghese N."/>
            <person name="Submissions S."/>
        </authorList>
    </citation>
    <scope>NUCLEOTIDE SEQUENCE [LARGE SCALE GENOMIC DNA]</scope>
    <source>
        <strain evidence="1 2">LMG 22274</strain>
    </source>
</reference>
<evidence type="ECO:0000313" key="1">
    <source>
        <dbReference type="EMBL" id="SEK15275.1"/>
    </source>
</evidence>
<name>A0AAQ1GPC0_9BURK</name>
<evidence type="ECO:0000313" key="2">
    <source>
        <dbReference type="Proteomes" id="UP000183529"/>
    </source>
</evidence>
<comment type="caution">
    <text evidence="1">The sequence shown here is derived from an EMBL/GenBank/DDBJ whole genome shotgun (WGS) entry which is preliminary data.</text>
</comment>
<dbReference type="Proteomes" id="UP000183529">
    <property type="component" value="Unassembled WGS sequence"/>
</dbReference>
<sequence length="37" mass="4346">MFVALLPVHTVNFRFELTQQGVYSLTTHLTLDLTWRP</sequence>
<organism evidence="1 2">
    <name type="scientific">Paraburkholderia tropica</name>
    <dbReference type="NCBI Taxonomy" id="92647"/>
    <lineage>
        <taxon>Bacteria</taxon>
        <taxon>Pseudomonadati</taxon>
        <taxon>Pseudomonadota</taxon>
        <taxon>Betaproteobacteria</taxon>
        <taxon>Burkholderiales</taxon>
        <taxon>Burkholderiaceae</taxon>
        <taxon>Paraburkholderia</taxon>
    </lineage>
</organism>
<dbReference type="AlphaFoldDB" id="A0AAQ1GPC0"/>
<proteinExistence type="predicted"/>
<protein>
    <submittedName>
        <fullName evidence="1">Uncharacterized protein</fullName>
    </submittedName>
</protein>